<dbReference type="Gene3D" id="3.90.550.10">
    <property type="entry name" value="Spore Coat Polysaccharide Biosynthesis Protein SpsA, Chain A"/>
    <property type="match status" value="1"/>
</dbReference>
<dbReference type="EC" id="2.4.1.289" evidence="4"/>
<protein>
    <submittedName>
        <fullName evidence="4">N-acetylglucosaminyl-diphospho-decaprenol L-rhamnosyltransferase</fullName>
        <ecNumber evidence="4">2.4.1.289</ecNumber>
    </submittedName>
</protein>
<sequence length="361" mass="40298">MNLVRATLNDPMNVIWPKVTVIIVNWNGERFLDRCLSALLAQTVAPHEILLVDNASSDGSLDLVRRFPSVRLLAQDRNLGFARGNNLAIEEASAESEWIALLNPDAFVEPRWLEALLLATRDYPAFEIFGSKLVAAADPAILDGAGDAYHVSGLVWRRGHGAPVTSVSEQVREAFSPCAAAALYRRSALVEAGGFDEDFFCYLEDLDLGFRLRLAGYRCLYVSASVAHHVGSGTTSGQHSDFAVYHGHRNLVWTYVKNMPWILFWAFLPLHLAMNLVALLVFSWRGQGLTMLRAKRDALKGIPDMWRKRRSLQSTRIATVREIWRLMDKSIIPTKRGSMACDLSMICWQRSGKRNTADPGG</sequence>
<dbReference type="PANTHER" id="PTHR43179:SF11">
    <property type="entry name" value="GLYCOSYL TRANSFERASE"/>
    <property type="match status" value="1"/>
</dbReference>
<keyword evidence="4" id="KW-0808">Transferase</keyword>
<keyword evidence="1" id="KW-0812">Transmembrane</keyword>
<comment type="caution">
    <text evidence="4">The sequence shown here is derived from an EMBL/GenBank/DDBJ whole genome shotgun (WGS) entry which is preliminary data.</text>
</comment>
<dbReference type="Pfam" id="PF00535">
    <property type="entry name" value="Glycos_transf_2"/>
    <property type="match status" value="1"/>
</dbReference>
<dbReference type="SUPFAM" id="SSF53448">
    <property type="entry name" value="Nucleotide-diphospho-sugar transferases"/>
    <property type="match status" value="1"/>
</dbReference>
<keyword evidence="1" id="KW-0472">Membrane</keyword>
<keyword evidence="4" id="KW-0328">Glycosyltransferase</keyword>
<evidence type="ECO:0000259" key="2">
    <source>
        <dbReference type="Pfam" id="PF00535"/>
    </source>
</evidence>
<accession>A0A084Y599</accession>
<feature type="domain" description="Glycosyltransferase 2-like" evidence="3">
    <location>
        <begin position="170"/>
        <end position="275"/>
    </location>
</feature>
<dbReference type="GO" id="GO:0102096">
    <property type="term" value="F:decaprenyl-N-acetyl-alpha-D-glucosaminyl-pyrophosphate:dTDP-alpha-L-rhamnose rhamnosyltransferase activity"/>
    <property type="evidence" value="ECO:0007669"/>
    <property type="project" value="UniProtKB-EC"/>
</dbReference>
<feature type="domain" description="Glycosyltransferase 2-like" evidence="2">
    <location>
        <begin position="20"/>
        <end position="124"/>
    </location>
</feature>
<evidence type="ECO:0000256" key="1">
    <source>
        <dbReference type="SAM" id="Phobius"/>
    </source>
</evidence>
<dbReference type="InterPro" id="IPR029044">
    <property type="entry name" value="Nucleotide-diphossugar_trans"/>
</dbReference>
<evidence type="ECO:0000259" key="3">
    <source>
        <dbReference type="Pfam" id="PF13632"/>
    </source>
</evidence>
<proteinExistence type="predicted"/>
<gene>
    <name evidence="4" type="primary">wbbL_1</name>
    <name evidence="4" type="ORF">CAPSK01_000289</name>
</gene>
<evidence type="ECO:0000313" key="4">
    <source>
        <dbReference type="EMBL" id="KFB69893.1"/>
    </source>
</evidence>
<evidence type="ECO:0000313" key="5">
    <source>
        <dbReference type="Proteomes" id="UP000019812"/>
    </source>
</evidence>
<dbReference type="STRING" id="1457154.CAPSK01_000289"/>
<dbReference type="EMBL" id="JDSS02000006">
    <property type="protein sequence ID" value="KFB69893.1"/>
    <property type="molecule type" value="Genomic_DNA"/>
</dbReference>
<dbReference type="PANTHER" id="PTHR43179">
    <property type="entry name" value="RHAMNOSYLTRANSFERASE WBBL"/>
    <property type="match status" value="1"/>
</dbReference>
<dbReference type="Pfam" id="PF13632">
    <property type="entry name" value="Glyco_trans_2_3"/>
    <property type="match status" value="1"/>
</dbReference>
<dbReference type="InterPro" id="IPR001173">
    <property type="entry name" value="Glyco_trans_2-like"/>
</dbReference>
<dbReference type="CDD" id="cd04186">
    <property type="entry name" value="GT_2_like_c"/>
    <property type="match status" value="1"/>
</dbReference>
<dbReference type="AlphaFoldDB" id="A0A084Y599"/>
<dbReference type="Proteomes" id="UP000019812">
    <property type="component" value="Unassembled WGS sequence"/>
</dbReference>
<organism evidence="4 5">
    <name type="scientific">Candidatus Accumulibacter vicinus</name>
    <dbReference type="NCBI Taxonomy" id="2954382"/>
    <lineage>
        <taxon>Bacteria</taxon>
        <taxon>Pseudomonadati</taxon>
        <taxon>Pseudomonadota</taxon>
        <taxon>Betaproteobacteria</taxon>
        <taxon>Candidatus Accumulibacter</taxon>
    </lineage>
</organism>
<reference evidence="4 5" key="1">
    <citation type="submission" date="2014-07" db="EMBL/GenBank/DDBJ databases">
        <title>Expanding our view of genomic diversity in Candidatus Accumulibacter clades.</title>
        <authorList>
            <person name="Skennerton C.T."/>
            <person name="Barr J.J."/>
            <person name="Slater F.R."/>
            <person name="Bond P.L."/>
            <person name="Tyson G.W."/>
        </authorList>
    </citation>
    <scope>NUCLEOTIDE SEQUENCE [LARGE SCALE GENOMIC DNA]</scope>
    <source>
        <strain evidence="5">SK-01</strain>
    </source>
</reference>
<name>A0A084Y599_9PROT</name>
<feature type="transmembrane region" description="Helical" evidence="1">
    <location>
        <begin position="261"/>
        <end position="284"/>
    </location>
</feature>
<keyword evidence="1" id="KW-1133">Transmembrane helix</keyword>